<dbReference type="GO" id="GO:0005886">
    <property type="term" value="C:plasma membrane"/>
    <property type="evidence" value="ECO:0007669"/>
    <property type="project" value="TreeGrafter"/>
</dbReference>
<reference evidence="15 16" key="1">
    <citation type="submission" date="2017-04" db="EMBL/GenBank/DDBJ databases">
        <authorList>
            <person name="Afonso C.L."/>
            <person name="Miller P.J."/>
            <person name="Scott M.A."/>
            <person name="Spackman E."/>
            <person name="Goraichik I."/>
            <person name="Dimitrov K.M."/>
            <person name="Suarez D.L."/>
            <person name="Swayne D.E."/>
        </authorList>
    </citation>
    <scope>NUCLEOTIDE SEQUENCE [LARGE SCALE GENOMIC DNA]</scope>
    <source>
        <strain evidence="15 16">USBA 355</strain>
    </source>
</reference>
<keyword evidence="16" id="KW-1185">Reference proteome</keyword>
<dbReference type="InterPro" id="IPR035965">
    <property type="entry name" value="PAS-like_dom_sf"/>
</dbReference>
<proteinExistence type="predicted"/>
<evidence type="ECO:0000256" key="7">
    <source>
        <dbReference type="ARBA" id="ARBA00022777"/>
    </source>
</evidence>
<evidence type="ECO:0000256" key="4">
    <source>
        <dbReference type="ARBA" id="ARBA00022553"/>
    </source>
</evidence>
<feature type="domain" description="Histidine kinase" evidence="12">
    <location>
        <begin position="318"/>
        <end position="552"/>
    </location>
</feature>
<dbReference type="InterPro" id="IPR036890">
    <property type="entry name" value="HATPase_C_sf"/>
</dbReference>
<dbReference type="PRINTS" id="PR00344">
    <property type="entry name" value="BCTRLSENSOR"/>
</dbReference>
<dbReference type="InterPro" id="IPR001610">
    <property type="entry name" value="PAC"/>
</dbReference>
<dbReference type="Pfam" id="PF02518">
    <property type="entry name" value="HATPase_c"/>
    <property type="match status" value="1"/>
</dbReference>
<dbReference type="NCBIfam" id="TIGR00229">
    <property type="entry name" value="sensory_box"/>
    <property type="match status" value="2"/>
</dbReference>
<dbReference type="GO" id="GO:0009927">
    <property type="term" value="F:histidine phosphotransfer kinase activity"/>
    <property type="evidence" value="ECO:0007669"/>
    <property type="project" value="TreeGrafter"/>
</dbReference>
<dbReference type="CDD" id="cd00082">
    <property type="entry name" value="HisKA"/>
    <property type="match status" value="1"/>
</dbReference>
<comment type="catalytic activity">
    <reaction evidence="1">
        <text>ATP + protein L-histidine = ADP + protein N-phospho-L-histidine.</text>
        <dbReference type="EC" id="2.7.13.3"/>
    </reaction>
</comment>
<dbReference type="Gene3D" id="1.10.287.130">
    <property type="match status" value="1"/>
</dbReference>
<feature type="domain" description="PAC" evidence="14">
    <location>
        <begin position="119"/>
        <end position="171"/>
    </location>
</feature>
<keyword evidence="4" id="KW-0597">Phosphoprotein</keyword>
<dbReference type="SUPFAM" id="SSF47384">
    <property type="entry name" value="Homodimeric domain of signal transducing histidine kinase"/>
    <property type="match status" value="1"/>
</dbReference>
<keyword evidence="7" id="KW-0418">Kinase</keyword>
<evidence type="ECO:0000256" key="11">
    <source>
        <dbReference type="SAM" id="MobiDB-lite"/>
    </source>
</evidence>
<name>A0A1Y6CXA8_9PROT</name>
<dbReference type="GO" id="GO:0000155">
    <property type="term" value="F:phosphorelay sensor kinase activity"/>
    <property type="evidence" value="ECO:0007669"/>
    <property type="project" value="InterPro"/>
</dbReference>
<keyword evidence="8" id="KW-0067">ATP-binding</keyword>
<evidence type="ECO:0000259" key="13">
    <source>
        <dbReference type="PROSITE" id="PS50112"/>
    </source>
</evidence>
<dbReference type="EMBL" id="FWZX01000051">
    <property type="protein sequence ID" value="SMF83792.1"/>
    <property type="molecule type" value="Genomic_DNA"/>
</dbReference>
<keyword evidence="5" id="KW-0808">Transferase</keyword>
<evidence type="ECO:0000256" key="5">
    <source>
        <dbReference type="ARBA" id="ARBA00022679"/>
    </source>
</evidence>
<dbReference type="SMART" id="SM00086">
    <property type="entry name" value="PAC"/>
    <property type="match status" value="2"/>
</dbReference>
<dbReference type="Proteomes" id="UP000192917">
    <property type="component" value="Unassembled WGS sequence"/>
</dbReference>
<dbReference type="Pfam" id="PF13426">
    <property type="entry name" value="PAS_9"/>
    <property type="match status" value="1"/>
</dbReference>
<feature type="compositionally biased region" description="Low complexity" evidence="11">
    <location>
        <begin position="17"/>
        <end position="39"/>
    </location>
</feature>
<protein>
    <recommendedName>
        <fullName evidence="3">histidine kinase</fullName>
        <ecNumber evidence="3">2.7.13.3</ecNumber>
    </recommendedName>
</protein>
<dbReference type="InterPro" id="IPR000014">
    <property type="entry name" value="PAS"/>
</dbReference>
<feature type="compositionally biased region" description="Basic and acidic residues" evidence="11">
    <location>
        <begin position="1"/>
        <end position="16"/>
    </location>
</feature>
<dbReference type="InterPro" id="IPR004358">
    <property type="entry name" value="Sig_transdc_His_kin-like_C"/>
</dbReference>
<dbReference type="InterPro" id="IPR005467">
    <property type="entry name" value="His_kinase_dom"/>
</dbReference>
<feature type="domain" description="PAS" evidence="13">
    <location>
        <begin position="172"/>
        <end position="212"/>
    </location>
</feature>
<dbReference type="InterPro" id="IPR013767">
    <property type="entry name" value="PAS_fold"/>
</dbReference>
<keyword evidence="9" id="KW-0902">Two-component regulatory system</keyword>
<evidence type="ECO:0000259" key="12">
    <source>
        <dbReference type="PROSITE" id="PS50109"/>
    </source>
</evidence>
<dbReference type="PANTHER" id="PTHR43047">
    <property type="entry name" value="TWO-COMPONENT HISTIDINE PROTEIN KINASE"/>
    <property type="match status" value="1"/>
</dbReference>
<dbReference type="SUPFAM" id="SSF55785">
    <property type="entry name" value="PYP-like sensor domain (PAS domain)"/>
    <property type="match status" value="2"/>
</dbReference>
<evidence type="ECO:0000259" key="14">
    <source>
        <dbReference type="PROSITE" id="PS50113"/>
    </source>
</evidence>
<feature type="domain" description="PAC" evidence="14">
    <location>
        <begin position="247"/>
        <end position="300"/>
    </location>
</feature>
<evidence type="ECO:0000256" key="10">
    <source>
        <dbReference type="ARBA" id="ARBA00023136"/>
    </source>
</evidence>
<evidence type="ECO:0000256" key="1">
    <source>
        <dbReference type="ARBA" id="ARBA00000085"/>
    </source>
</evidence>
<evidence type="ECO:0000256" key="9">
    <source>
        <dbReference type="ARBA" id="ARBA00023012"/>
    </source>
</evidence>
<dbReference type="AlphaFoldDB" id="A0A1Y6CXA8"/>
<dbReference type="Pfam" id="PF00989">
    <property type="entry name" value="PAS"/>
    <property type="match status" value="1"/>
</dbReference>
<keyword evidence="6" id="KW-0547">Nucleotide-binding</keyword>
<sequence length="564" mass="61163">MAQVEQDERPAGRDETAAAGGPAAAGPGSEPGAAAAAGEDQAWGAEARRIVFDLAGVGIYKSSPEGRMLMINRPLARLLGYAGPEQALAELTDVARQLYVDPSRRRAFVTALQRDGRVDDFVVQVRRRDGRPLWVKQSAQAVTDAEGRLRCFVGTAADITAEVEALEALRFAERGYREIFEHAREGIYRSSLEGRQLRANPALVRLNGYASEAELLAAVGDIAKEWYVEPGRRAEFAQLMERDGKVEGFISEIYRHKSRERIWVEENARLVRDEAGRPLYYEGTVTEITDRKAHEAELWRARLSAEDANRAKSAFLANMSHELRTPLNAIIGFAEVMQQGLYGPIGEPRYLGYLEDIRGSGLLLLQLLDDILDLSKVEAGKIELAEQPVDLAEVAADCLRMLSSRAGAAGVELAPLKAPAGLPLLLGDERRLRQIVLNLLSNAVKYNRPGGSVRVCLASGVDQSAPGGEPAGGLRLTVCDSGPGIPEAELERVFEPFVQLESSARAAGQGREGVGLGLPLARQLVQLHEGSIRLTSRLGEGTIAEIRFPAARCLPALARREAAG</sequence>
<dbReference type="InterPro" id="IPR000700">
    <property type="entry name" value="PAS-assoc_C"/>
</dbReference>
<keyword evidence="10" id="KW-0472">Membrane</keyword>
<dbReference type="CDD" id="cd00130">
    <property type="entry name" value="PAS"/>
    <property type="match status" value="2"/>
</dbReference>
<dbReference type="RefSeq" id="WP_159460388.1">
    <property type="nucleotide sequence ID" value="NZ_FWZX01000051.1"/>
</dbReference>
<dbReference type="InterPro" id="IPR003661">
    <property type="entry name" value="HisK_dim/P_dom"/>
</dbReference>
<dbReference type="PROSITE" id="PS50109">
    <property type="entry name" value="HIS_KIN"/>
    <property type="match status" value="1"/>
</dbReference>
<dbReference type="Pfam" id="PF00512">
    <property type="entry name" value="HisKA"/>
    <property type="match status" value="1"/>
</dbReference>
<evidence type="ECO:0000256" key="2">
    <source>
        <dbReference type="ARBA" id="ARBA00004370"/>
    </source>
</evidence>
<dbReference type="InterPro" id="IPR036097">
    <property type="entry name" value="HisK_dim/P_sf"/>
</dbReference>
<dbReference type="GO" id="GO:0005524">
    <property type="term" value="F:ATP binding"/>
    <property type="evidence" value="ECO:0007669"/>
    <property type="project" value="UniProtKB-KW"/>
</dbReference>
<feature type="region of interest" description="Disordered" evidence="11">
    <location>
        <begin position="1"/>
        <end position="39"/>
    </location>
</feature>
<dbReference type="SMART" id="SM00387">
    <property type="entry name" value="HATPase_c"/>
    <property type="match status" value="1"/>
</dbReference>
<evidence type="ECO:0000256" key="6">
    <source>
        <dbReference type="ARBA" id="ARBA00022741"/>
    </source>
</evidence>
<organism evidence="15 16">
    <name type="scientific">Tistlia consotensis USBA 355</name>
    <dbReference type="NCBI Taxonomy" id="560819"/>
    <lineage>
        <taxon>Bacteria</taxon>
        <taxon>Pseudomonadati</taxon>
        <taxon>Pseudomonadota</taxon>
        <taxon>Alphaproteobacteria</taxon>
        <taxon>Rhodospirillales</taxon>
        <taxon>Rhodovibrionaceae</taxon>
        <taxon>Tistlia</taxon>
    </lineage>
</organism>
<dbReference type="PROSITE" id="PS50113">
    <property type="entry name" value="PAC"/>
    <property type="match status" value="2"/>
</dbReference>
<dbReference type="SUPFAM" id="SSF55874">
    <property type="entry name" value="ATPase domain of HSP90 chaperone/DNA topoisomerase II/histidine kinase"/>
    <property type="match status" value="1"/>
</dbReference>
<dbReference type="SMART" id="SM00388">
    <property type="entry name" value="HisKA"/>
    <property type="match status" value="1"/>
</dbReference>
<dbReference type="InterPro" id="IPR003594">
    <property type="entry name" value="HATPase_dom"/>
</dbReference>
<evidence type="ECO:0000313" key="16">
    <source>
        <dbReference type="Proteomes" id="UP000192917"/>
    </source>
</evidence>
<gene>
    <name evidence="15" type="ORF">SAMN05428998_15115</name>
</gene>
<dbReference type="PANTHER" id="PTHR43047:SF72">
    <property type="entry name" value="OSMOSENSING HISTIDINE PROTEIN KINASE SLN1"/>
    <property type="match status" value="1"/>
</dbReference>
<dbReference type="Gene3D" id="3.30.565.10">
    <property type="entry name" value="Histidine kinase-like ATPase, C-terminal domain"/>
    <property type="match status" value="1"/>
</dbReference>
<dbReference type="SMART" id="SM00091">
    <property type="entry name" value="PAS"/>
    <property type="match status" value="2"/>
</dbReference>
<accession>A0A1Y6CXA8</accession>
<dbReference type="EC" id="2.7.13.3" evidence="3"/>
<dbReference type="FunFam" id="1.10.287.130:FF:000038">
    <property type="entry name" value="Sensory transduction histidine kinase"/>
    <property type="match status" value="1"/>
</dbReference>
<evidence type="ECO:0000256" key="3">
    <source>
        <dbReference type="ARBA" id="ARBA00012438"/>
    </source>
</evidence>
<dbReference type="STRING" id="560819.SAMN05428998_15115"/>
<evidence type="ECO:0000313" key="15">
    <source>
        <dbReference type="EMBL" id="SMF83792.1"/>
    </source>
</evidence>
<dbReference type="Gene3D" id="3.30.450.20">
    <property type="entry name" value="PAS domain"/>
    <property type="match status" value="2"/>
</dbReference>
<comment type="subcellular location">
    <subcellularLocation>
        <location evidence="2">Membrane</location>
    </subcellularLocation>
</comment>
<evidence type="ECO:0000256" key="8">
    <source>
        <dbReference type="ARBA" id="ARBA00022840"/>
    </source>
</evidence>
<dbReference type="PROSITE" id="PS50112">
    <property type="entry name" value="PAS"/>
    <property type="match status" value="1"/>
</dbReference>